<accession>A0AAJ0MB98</accession>
<feature type="transmembrane region" description="Helical" evidence="1">
    <location>
        <begin position="52"/>
        <end position="72"/>
    </location>
</feature>
<keyword evidence="1" id="KW-1133">Transmembrane helix</keyword>
<proteinExistence type="predicted"/>
<dbReference type="EMBL" id="JAUIQD010000006">
    <property type="protein sequence ID" value="KAK3346639.1"/>
    <property type="molecule type" value="Genomic_DNA"/>
</dbReference>
<keyword evidence="3" id="KW-1185">Reference proteome</keyword>
<keyword evidence="1" id="KW-0472">Membrane</keyword>
<name>A0AAJ0MB98_9PEZI</name>
<feature type="transmembrane region" description="Helical" evidence="1">
    <location>
        <begin position="20"/>
        <end position="40"/>
    </location>
</feature>
<evidence type="ECO:0008006" key="4">
    <source>
        <dbReference type="Google" id="ProtNLM"/>
    </source>
</evidence>
<evidence type="ECO:0000256" key="1">
    <source>
        <dbReference type="SAM" id="Phobius"/>
    </source>
</evidence>
<gene>
    <name evidence="2" type="ORF">B0T25DRAFT_571764</name>
</gene>
<feature type="transmembrane region" description="Helical" evidence="1">
    <location>
        <begin position="158"/>
        <end position="181"/>
    </location>
</feature>
<evidence type="ECO:0000313" key="3">
    <source>
        <dbReference type="Proteomes" id="UP001275084"/>
    </source>
</evidence>
<feature type="transmembrane region" description="Helical" evidence="1">
    <location>
        <begin position="79"/>
        <end position="100"/>
    </location>
</feature>
<reference evidence="2" key="2">
    <citation type="submission" date="2023-06" db="EMBL/GenBank/DDBJ databases">
        <authorList>
            <consortium name="Lawrence Berkeley National Laboratory"/>
            <person name="Haridas S."/>
            <person name="Hensen N."/>
            <person name="Bonometti L."/>
            <person name="Westerberg I."/>
            <person name="Brannstrom I.O."/>
            <person name="Guillou S."/>
            <person name="Cros-Aarteil S."/>
            <person name="Calhoun S."/>
            <person name="Kuo A."/>
            <person name="Mondo S."/>
            <person name="Pangilinan J."/>
            <person name="Riley R."/>
            <person name="Labutti K."/>
            <person name="Andreopoulos B."/>
            <person name="Lipzen A."/>
            <person name="Chen C."/>
            <person name="Yanf M."/>
            <person name="Daum C."/>
            <person name="Ng V."/>
            <person name="Clum A."/>
            <person name="Steindorff A."/>
            <person name="Ohm R."/>
            <person name="Martin F."/>
            <person name="Silar P."/>
            <person name="Natvig D."/>
            <person name="Lalanne C."/>
            <person name="Gautier V."/>
            <person name="Ament-Velasquez S.L."/>
            <person name="Kruys A."/>
            <person name="Hutchinson M.I."/>
            <person name="Powell A.J."/>
            <person name="Barry K."/>
            <person name="Miller A.N."/>
            <person name="Grigoriev I.V."/>
            <person name="Debuchy R."/>
            <person name="Gladieux P."/>
            <person name="Thoren M.H."/>
            <person name="Johannesson H."/>
        </authorList>
    </citation>
    <scope>NUCLEOTIDE SEQUENCE</scope>
    <source>
        <strain evidence="2">CBS 955.72</strain>
    </source>
</reference>
<reference evidence="2" key="1">
    <citation type="journal article" date="2023" name="Mol. Phylogenet. Evol.">
        <title>Genome-scale phylogeny and comparative genomics of the fungal order Sordariales.</title>
        <authorList>
            <person name="Hensen N."/>
            <person name="Bonometti L."/>
            <person name="Westerberg I."/>
            <person name="Brannstrom I.O."/>
            <person name="Guillou S."/>
            <person name="Cros-Aarteil S."/>
            <person name="Calhoun S."/>
            <person name="Haridas S."/>
            <person name="Kuo A."/>
            <person name="Mondo S."/>
            <person name="Pangilinan J."/>
            <person name="Riley R."/>
            <person name="LaButti K."/>
            <person name="Andreopoulos B."/>
            <person name="Lipzen A."/>
            <person name="Chen C."/>
            <person name="Yan M."/>
            <person name="Daum C."/>
            <person name="Ng V."/>
            <person name="Clum A."/>
            <person name="Steindorff A."/>
            <person name="Ohm R.A."/>
            <person name="Martin F."/>
            <person name="Silar P."/>
            <person name="Natvig D.O."/>
            <person name="Lalanne C."/>
            <person name="Gautier V."/>
            <person name="Ament-Velasquez S.L."/>
            <person name="Kruys A."/>
            <person name="Hutchinson M.I."/>
            <person name="Powell A.J."/>
            <person name="Barry K."/>
            <person name="Miller A.N."/>
            <person name="Grigoriev I.V."/>
            <person name="Debuchy R."/>
            <person name="Gladieux P."/>
            <person name="Hiltunen Thoren M."/>
            <person name="Johannesson H."/>
        </authorList>
    </citation>
    <scope>NUCLEOTIDE SEQUENCE</scope>
    <source>
        <strain evidence="2">CBS 955.72</strain>
    </source>
</reference>
<evidence type="ECO:0000313" key="2">
    <source>
        <dbReference type="EMBL" id="KAK3346639.1"/>
    </source>
</evidence>
<protein>
    <recommendedName>
        <fullName evidence="4">MARVEL domain-containing protein</fullName>
    </recommendedName>
</protein>
<comment type="caution">
    <text evidence="2">The sequence shown here is derived from an EMBL/GenBank/DDBJ whole genome shotgun (WGS) entry which is preliminary data.</text>
</comment>
<keyword evidence="1" id="KW-0812">Transmembrane</keyword>
<dbReference type="Proteomes" id="UP001275084">
    <property type="component" value="Unassembled WGS sequence"/>
</dbReference>
<sequence>MRFQAPQLGALGVTYTVMRACQFAALIAVIGLCANFIGEIATAERDPPSELIGALTVSVTAVIYVVITYILYYDNMLPLLITAIFDSVLLIASIVVASLIGKPISMLNCAVLFSKSDTSLTTYYTSLPFPVRANAITKTLSYFTFAAADKTTCYEVKAVWGLAIALCVLFAFTSIVCVGLWQRVRREGDAGSSASAKDIEG</sequence>
<organism evidence="2 3">
    <name type="scientific">Lasiosphaeria hispida</name>
    <dbReference type="NCBI Taxonomy" id="260671"/>
    <lineage>
        <taxon>Eukaryota</taxon>
        <taxon>Fungi</taxon>
        <taxon>Dikarya</taxon>
        <taxon>Ascomycota</taxon>
        <taxon>Pezizomycotina</taxon>
        <taxon>Sordariomycetes</taxon>
        <taxon>Sordariomycetidae</taxon>
        <taxon>Sordariales</taxon>
        <taxon>Lasiosphaeriaceae</taxon>
        <taxon>Lasiosphaeria</taxon>
    </lineage>
</organism>
<dbReference type="AlphaFoldDB" id="A0AAJ0MB98"/>